<dbReference type="Pfam" id="PF00078">
    <property type="entry name" value="RVT_1"/>
    <property type="match status" value="1"/>
</dbReference>
<dbReference type="EMBL" id="OIVN01006389">
    <property type="protein sequence ID" value="SPD32123.1"/>
    <property type="molecule type" value="Genomic_DNA"/>
</dbReference>
<dbReference type="Gene3D" id="3.30.420.10">
    <property type="entry name" value="Ribonuclease H-like superfamily/Ribonuclease H"/>
    <property type="match status" value="2"/>
</dbReference>
<feature type="region of interest" description="Disordered" evidence="7">
    <location>
        <begin position="408"/>
        <end position="439"/>
    </location>
</feature>
<evidence type="ECO:0000256" key="3">
    <source>
        <dbReference type="ARBA" id="ARBA00022722"/>
    </source>
</evidence>
<dbReference type="PANTHER" id="PTHR48475">
    <property type="entry name" value="RIBONUCLEASE H"/>
    <property type="match status" value="1"/>
</dbReference>
<dbReference type="InterPro" id="IPR001584">
    <property type="entry name" value="Integrase_cat-core"/>
</dbReference>
<dbReference type="InterPro" id="IPR043128">
    <property type="entry name" value="Rev_trsase/Diguanyl_cyclase"/>
</dbReference>
<dbReference type="InterPro" id="IPR043502">
    <property type="entry name" value="DNA/RNA_pol_sf"/>
</dbReference>
<dbReference type="PROSITE" id="PS50994">
    <property type="entry name" value="INTEGRASE"/>
    <property type="match status" value="1"/>
</dbReference>
<dbReference type="Gene3D" id="3.10.10.10">
    <property type="entry name" value="HIV Type 1 Reverse Transcriptase, subunit A, domain 1"/>
    <property type="match status" value="1"/>
</dbReference>
<dbReference type="SUPFAM" id="SSF56672">
    <property type="entry name" value="DNA/RNA polymerases"/>
    <property type="match status" value="1"/>
</dbReference>
<keyword evidence="1" id="KW-0808">Transferase</keyword>
<dbReference type="Pfam" id="PF17917">
    <property type="entry name" value="RT_RNaseH"/>
    <property type="match status" value="1"/>
</dbReference>
<evidence type="ECO:0000256" key="7">
    <source>
        <dbReference type="SAM" id="MobiDB-lite"/>
    </source>
</evidence>
<dbReference type="InterPro" id="IPR041373">
    <property type="entry name" value="RT_RNaseH"/>
</dbReference>
<feature type="compositionally biased region" description="Basic and acidic residues" evidence="7">
    <location>
        <begin position="356"/>
        <end position="393"/>
    </location>
</feature>
<evidence type="ECO:0000256" key="5">
    <source>
        <dbReference type="ARBA" id="ARBA00022801"/>
    </source>
</evidence>
<dbReference type="GO" id="GO:0015074">
    <property type="term" value="P:DNA integration"/>
    <property type="evidence" value="ECO:0007669"/>
    <property type="project" value="InterPro"/>
</dbReference>
<feature type="domain" description="Integrase catalytic" evidence="8">
    <location>
        <begin position="1267"/>
        <end position="1383"/>
    </location>
</feature>
<dbReference type="GO" id="GO:0003964">
    <property type="term" value="F:RNA-directed DNA polymerase activity"/>
    <property type="evidence" value="ECO:0007669"/>
    <property type="project" value="UniProtKB-KW"/>
</dbReference>
<name>A0A2N9J6H9_FAGSY</name>
<keyword evidence="5" id="KW-0378">Hydrolase</keyword>
<keyword evidence="6" id="KW-0695">RNA-directed DNA polymerase</keyword>
<dbReference type="InterPro" id="IPR002156">
    <property type="entry name" value="RNaseH_domain"/>
</dbReference>
<keyword evidence="4" id="KW-0255">Endonuclease</keyword>
<evidence type="ECO:0000256" key="2">
    <source>
        <dbReference type="ARBA" id="ARBA00022695"/>
    </source>
</evidence>
<keyword evidence="3" id="KW-0540">Nuclease</keyword>
<dbReference type="InterPro" id="IPR012337">
    <property type="entry name" value="RNaseH-like_sf"/>
</dbReference>
<dbReference type="InterPro" id="IPR036397">
    <property type="entry name" value="RNaseH_sf"/>
</dbReference>
<organism evidence="9">
    <name type="scientific">Fagus sylvatica</name>
    <name type="common">Beechnut</name>
    <dbReference type="NCBI Taxonomy" id="28930"/>
    <lineage>
        <taxon>Eukaryota</taxon>
        <taxon>Viridiplantae</taxon>
        <taxon>Streptophyta</taxon>
        <taxon>Embryophyta</taxon>
        <taxon>Tracheophyta</taxon>
        <taxon>Spermatophyta</taxon>
        <taxon>Magnoliopsida</taxon>
        <taxon>eudicotyledons</taxon>
        <taxon>Gunneridae</taxon>
        <taxon>Pentapetalae</taxon>
        <taxon>rosids</taxon>
        <taxon>fabids</taxon>
        <taxon>Fagales</taxon>
        <taxon>Fagaceae</taxon>
        <taxon>Fagus</taxon>
    </lineage>
</organism>
<evidence type="ECO:0000256" key="1">
    <source>
        <dbReference type="ARBA" id="ARBA00022679"/>
    </source>
</evidence>
<dbReference type="Pfam" id="PF13966">
    <property type="entry name" value="zf-RVT"/>
    <property type="match status" value="1"/>
</dbReference>
<gene>
    <name evidence="9" type="ORF">FSB_LOCUS60005</name>
</gene>
<dbReference type="Gene3D" id="1.10.340.70">
    <property type="match status" value="1"/>
</dbReference>
<dbReference type="CDD" id="cd01647">
    <property type="entry name" value="RT_LTR"/>
    <property type="match status" value="1"/>
</dbReference>
<dbReference type="Pfam" id="PF17921">
    <property type="entry name" value="Integrase_H2C2"/>
    <property type="match status" value="1"/>
</dbReference>
<dbReference type="InterPro" id="IPR026960">
    <property type="entry name" value="RVT-Znf"/>
</dbReference>
<feature type="compositionally biased region" description="Basic and acidic residues" evidence="7">
    <location>
        <begin position="408"/>
        <end position="421"/>
    </location>
</feature>
<evidence type="ECO:0000256" key="4">
    <source>
        <dbReference type="ARBA" id="ARBA00022759"/>
    </source>
</evidence>
<keyword evidence="2" id="KW-0548">Nucleotidyltransferase</keyword>
<dbReference type="Gene3D" id="3.30.70.270">
    <property type="match status" value="2"/>
</dbReference>
<evidence type="ECO:0000256" key="6">
    <source>
        <dbReference type="ARBA" id="ARBA00022918"/>
    </source>
</evidence>
<protein>
    <recommendedName>
        <fullName evidence="8">Integrase catalytic domain-containing protein</fullName>
    </recommendedName>
</protein>
<evidence type="ECO:0000259" key="8">
    <source>
        <dbReference type="PROSITE" id="PS50994"/>
    </source>
</evidence>
<dbReference type="SUPFAM" id="SSF53098">
    <property type="entry name" value="Ribonuclease H-like"/>
    <property type="match status" value="2"/>
</dbReference>
<dbReference type="InterPro" id="IPR000477">
    <property type="entry name" value="RT_dom"/>
</dbReference>
<dbReference type="GO" id="GO:0003676">
    <property type="term" value="F:nucleic acid binding"/>
    <property type="evidence" value="ECO:0007669"/>
    <property type="project" value="InterPro"/>
</dbReference>
<dbReference type="InterPro" id="IPR041588">
    <property type="entry name" value="Integrase_H2C2"/>
</dbReference>
<feature type="region of interest" description="Disordered" evidence="7">
    <location>
        <begin position="355"/>
        <end position="393"/>
    </location>
</feature>
<dbReference type="Pfam" id="PF13456">
    <property type="entry name" value="RVT_3"/>
    <property type="match status" value="2"/>
</dbReference>
<sequence length="1483" mass="168823">MHERVKMFLWRLDNNVLLLKSNLARRLGITDTKCPICNATIENERHLFFDCPLAYAIWFDVNWSMRSDAIQIANSQEILNWVLDPPLSRLDACMKSHCSLVWALTLETIWNLRNKALHGNELPQLPTIVRGLEHRVYEFKNLRSSNPKGDSPRDTAVWRPPPSGVMKLNCDAAVSRARTTLAEVARNDKGEILKIWAKADCIEDPGVAETKAILFAFQMALEEDYHQALVEGDAKVVIDTLLKPSSQGVLQREYRGLKPRDSTQHYASERVTAFQTEGHQLTIWRRLWETRIFLPFTVPVQKDCMVRTRSMEINAQLLPSSSQSPEVAAMEKQVRDLTANLQELTRQNQVLNQKLQQHETDRGHQKDKGKSKERGDAESRQERQDHGHNTKDCYDLKRQIEELIKQGKLQRFVERGPREGRPQGVRQQRPPAEAPLRPPLGEIHVITGGMAAGGTSHSSRKAYARQIHNVLATQKADKKPRLEDLPITFTEEDTRKVFHSHDDALVVTLEIAGYSTRRVLIDNVGFASTNIYPLGVTSFQITAGTYPKQATKKVDFLVVDCPSAYNVIIGRPTLNRLRAVTSTYHLLVQQVHQTLIVEERQNIAEPTEELEEVVLMEGDEKKTTRIGTSMTKEIRDLIVRFLRKNADVFAWSYNDMPGISTKVIAHNLNVNPSISPVKQKRRVFALERNAAMMEEVNKLLTAGFIREACPKDSYPLSRIDQLVDSTAGHKLLSFMDAFSGYNQIQMAEEDQEKMAFITSRGLFCYKAMPFGLKNAGATYQRLVNKMFHDQIGRNVKVYVDDMLAKSKKDEDHLADLKETFQALRKYNMKLNPAKCVFGVSFGKFLGFMVSQRGIEANPEKIKAILEMSPPMTVKELQSLTGKAAALNRFVSRSTDKCLPFFKTLRKAFQWTEECQQAFEELKLASALIREEERIQKPVYYTSRALRGAEERYSNMEKLAFTLLIASRKLRPYFQAHLIIVLTDYPLRKAMNKPDATGRLVQWESEEDEAWTVNIDGSSTKGMSGAGIVLVSLKKDKFEYALQLRFHATNNEAEYEALLAGLKLSQSMGVKKLTVKNDSQLVIGEENVDADHLARLASSGVEIEGFLEIQGRPSTEEGIVNSVANNTSWMSPIIHNLKEGKLPADKTEAHKLRIRASHFQLLGGTFYKMGFSRPHLRCLSPEEANYVIREVHEGVCGNHSGARALAHKLTRAGYYWSSLLHDTTQYVKTCDKCQRFANVPRVPPEEITPITSPWPFAQWGLDIMEPLATISEKNVKNFVWKGVICRFGIPRVLISDNGKQFDNGPFRELCNQLNIKNHYSSPRHPQANGQVEVTNRTLLKQIKTRLKGAKSMWVEELPSVLWAYRITIRTPTKETPFKLVFGTEAVIPVEIGLTTLRTTFHNEEENEGQLRLNLDLLDETREKTARRIVTQATKDPSQGKLGPNWEGPYKVIQYYRRGTYHLEDHHGKKLPHPWNAEHLKKYYP</sequence>
<proteinExistence type="predicted"/>
<accession>A0A2N9J6H9</accession>
<evidence type="ECO:0000313" key="9">
    <source>
        <dbReference type="EMBL" id="SPD32123.1"/>
    </source>
</evidence>
<dbReference type="CDD" id="cd09279">
    <property type="entry name" value="RNase_HI_like"/>
    <property type="match status" value="1"/>
</dbReference>
<dbReference type="GO" id="GO:0004523">
    <property type="term" value="F:RNA-DNA hybrid ribonuclease activity"/>
    <property type="evidence" value="ECO:0007669"/>
    <property type="project" value="InterPro"/>
</dbReference>
<dbReference type="PANTHER" id="PTHR48475:SF2">
    <property type="entry name" value="RIBONUCLEASE H"/>
    <property type="match status" value="1"/>
</dbReference>
<reference evidence="9" key="1">
    <citation type="submission" date="2018-02" db="EMBL/GenBank/DDBJ databases">
        <authorList>
            <person name="Cohen D.B."/>
            <person name="Kent A.D."/>
        </authorList>
    </citation>
    <scope>NUCLEOTIDE SEQUENCE</scope>
</reference>